<evidence type="ECO:0000313" key="11">
    <source>
        <dbReference type="Proteomes" id="UP000000379"/>
    </source>
</evidence>
<dbReference type="EMBL" id="CP002049">
    <property type="protein sequence ID" value="ADI14266.1"/>
    <property type="molecule type" value="Genomic_DNA"/>
</dbReference>
<keyword evidence="2" id="KW-0813">Transport</keyword>
<feature type="transmembrane region" description="Helical" evidence="9">
    <location>
        <begin position="104"/>
        <end position="126"/>
    </location>
</feature>
<reference evidence="11" key="1">
    <citation type="submission" date="2010-05" db="EMBL/GenBank/DDBJ databases">
        <title>The complete genome of Truepera radiovictris DSM 17093.</title>
        <authorList>
            <consortium name="US DOE Joint Genome Institute (JGI-PGF)"/>
            <person name="Lucas S."/>
            <person name="Copeland A."/>
            <person name="Lapidus A."/>
            <person name="Glavina del Rio T."/>
            <person name="Dalin E."/>
            <person name="Tice H."/>
            <person name="Bruce D."/>
            <person name="Goodwin L."/>
            <person name="Pitluck S."/>
            <person name="Kyrpides N."/>
            <person name="Mavromatis K."/>
            <person name="Ovchinnikova G."/>
            <person name="Munk A.C."/>
            <person name="Detter J.C."/>
            <person name="Han C."/>
            <person name="Tapia R."/>
            <person name="Land M."/>
            <person name="Hauser L."/>
            <person name="Markowitz V."/>
            <person name="Cheng J.-F."/>
            <person name="Hugenholtz P."/>
            <person name="Woyke T."/>
            <person name="Wu D."/>
            <person name="Tindall B."/>
            <person name="Pomrenke H.G."/>
            <person name="Brambilla E."/>
            <person name="Klenk H.-P."/>
            <person name="Eisen J.A."/>
        </authorList>
    </citation>
    <scope>NUCLEOTIDE SEQUENCE [LARGE SCALE GENOMIC DNA]</scope>
    <source>
        <strain evidence="11">DSM 17093 / CIP 108686 / LMG 22925 / RQ-24</strain>
    </source>
</reference>
<comment type="subcellular location">
    <subcellularLocation>
        <location evidence="1">Cell membrane</location>
        <topology evidence="1">Multi-pass membrane protein</topology>
    </subcellularLocation>
</comment>
<dbReference type="OrthoDB" id="7157592at2"/>
<evidence type="ECO:0000256" key="1">
    <source>
        <dbReference type="ARBA" id="ARBA00004651"/>
    </source>
</evidence>
<evidence type="ECO:0000256" key="9">
    <source>
        <dbReference type="SAM" id="Phobius"/>
    </source>
</evidence>
<name>D7CW03_TRURR</name>
<feature type="transmembrane region" description="Helical" evidence="9">
    <location>
        <begin position="171"/>
        <end position="193"/>
    </location>
</feature>
<gene>
    <name evidence="10" type="ordered locus">Trad_1141</name>
</gene>
<proteinExistence type="predicted"/>
<evidence type="ECO:0000256" key="4">
    <source>
        <dbReference type="ARBA" id="ARBA00022519"/>
    </source>
</evidence>
<dbReference type="Proteomes" id="UP000000379">
    <property type="component" value="Chromosome"/>
</dbReference>
<evidence type="ECO:0000256" key="6">
    <source>
        <dbReference type="ARBA" id="ARBA00022989"/>
    </source>
</evidence>
<evidence type="ECO:0000256" key="3">
    <source>
        <dbReference type="ARBA" id="ARBA00022475"/>
    </source>
</evidence>
<keyword evidence="3" id="KW-1003">Cell membrane</keyword>
<dbReference type="InterPro" id="IPR001851">
    <property type="entry name" value="ABC_transp_permease"/>
</dbReference>
<evidence type="ECO:0000256" key="8">
    <source>
        <dbReference type="ARBA" id="ARBA00039381"/>
    </source>
</evidence>
<dbReference type="STRING" id="649638.Trad_1141"/>
<dbReference type="eggNOG" id="COG1172">
    <property type="taxonomic scope" value="Bacteria"/>
</dbReference>
<keyword evidence="4" id="KW-0997">Cell inner membrane</keyword>
<feature type="transmembrane region" description="Helical" evidence="9">
    <location>
        <begin position="71"/>
        <end position="98"/>
    </location>
</feature>
<protein>
    <recommendedName>
        <fullName evidence="8">Autoinducer 2 import system permease protein LsrD</fullName>
    </recommendedName>
</protein>
<dbReference type="CDD" id="cd06579">
    <property type="entry name" value="TM_PBP1_transp_AraH_like"/>
    <property type="match status" value="1"/>
</dbReference>
<dbReference type="GO" id="GO:0022857">
    <property type="term" value="F:transmembrane transporter activity"/>
    <property type="evidence" value="ECO:0007669"/>
    <property type="project" value="InterPro"/>
</dbReference>
<keyword evidence="11" id="KW-1185">Reference proteome</keyword>
<dbReference type="HOGENOM" id="CLU_028880_4_1_0"/>
<feature type="transmembrane region" description="Helical" evidence="9">
    <location>
        <begin position="303"/>
        <end position="323"/>
    </location>
</feature>
<keyword evidence="5 9" id="KW-0812">Transmembrane</keyword>
<dbReference type="GO" id="GO:0005886">
    <property type="term" value="C:plasma membrane"/>
    <property type="evidence" value="ECO:0007669"/>
    <property type="project" value="UniProtKB-SubCell"/>
</dbReference>
<dbReference type="AlphaFoldDB" id="D7CW03"/>
<dbReference type="PANTHER" id="PTHR32196">
    <property type="entry name" value="ABC TRANSPORTER PERMEASE PROTEIN YPHD-RELATED-RELATED"/>
    <property type="match status" value="1"/>
</dbReference>
<organism evidence="10 11">
    <name type="scientific">Truepera radiovictrix (strain DSM 17093 / CIP 108686 / LMG 22925 / RQ-24)</name>
    <dbReference type="NCBI Taxonomy" id="649638"/>
    <lineage>
        <taxon>Bacteria</taxon>
        <taxon>Thermotogati</taxon>
        <taxon>Deinococcota</taxon>
        <taxon>Deinococci</taxon>
        <taxon>Trueperales</taxon>
        <taxon>Trueperaceae</taxon>
        <taxon>Truepera</taxon>
    </lineage>
</organism>
<feature type="transmembrane region" description="Helical" evidence="9">
    <location>
        <begin position="222"/>
        <end position="243"/>
    </location>
</feature>
<evidence type="ECO:0000256" key="2">
    <source>
        <dbReference type="ARBA" id="ARBA00022448"/>
    </source>
</evidence>
<reference evidence="10 11" key="2">
    <citation type="journal article" date="2011" name="Stand. Genomic Sci.">
        <title>Complete genome sequence of Truepera radiovictrix type strain (RQ-24).</title>
        <authorList>
            <person name="Ivanova N."/>
            <person name="Rohde C."/>
            <person name="Munk C."/>
            <person name="Nolan M."/>
            <person name="Lucas S."/>
            <person name="Del Rio T.G."/>
            <person name="Tice H."/>
            <person name="Deshpande S."/>
            <person name="Cheng J.F."/>
            <person name="Tapia R."/>
            <person name="Han C."/>
            <person name="Goodwin L."/>
            <person name="Pitluck S."/>
            <person name="Liolios K."/>
            <person name="Mavromatis K."/>
            <person name="Mikhailova N."/>
            <person name="Pati A."/>
            <person name="Chen A."/>
            <person name="Palaniappan K."/>
            <person name="Land M."/>
            <person name="Hauser L."/>
            <person name="Chang Y.J."/>
            <person name="Jeffries C.D."/>
            <person name="Brambilla E."/>
            <person name="Rohde M."/>
            <person name="Goker M."/>
            <person name="Tindall B.J."/>
            <person name="Woyke T."/>
            <person name="Bristow J."/>
            <person name="Eisen J.A."/>
            <person name="Markowitz V."/>
            <person name="Hugenholtz P."/>
            <person name="Kyrpides N.C."/>
            <person name="Klenk H.P."/>
            <person name="Lapidus A."/>
        </authorList>
    </citation>
    <scope>NUCLEOTIDE SEQUENCE [LARGE SCALE GENOMIC DNA]</scope>
    <source>
        <strain evidence="11">DSM 17093 / CIP 108686 / LMG 22925 / RQ-24</strain>
    </source>
</reference>
<dbReference type="PANTHER" id="PTHR32196:SF71">
    <property type="entry name" value="AUTOINDUCER 2 IMPORT SYSTEM PERMEASE PROTEIN LSRD"/>
    <property type="match status" value="1"/>
</dbReference>
<evidence type="ECO:0000256" key="5">
    <source>
        <dbReference type="ARBA" id="ARBA00022692"/>
    </source>
</evidence>
<dbReference type="KEGG" id="tra:Trad_1141"/>
<accession>D7CW03</accession>
<feature type="transmembrane region" description="Helical" evidence="9">
    <location>
        <begin position="263"/>
        <end position="291"/>
    </location>
</feature>
<keyword evidence="6 9" id="KW-1133">Transmembrane helix</keyword>
<evidence type="ECO:0000313" key="10">
    <source>
        <dbReference type="EMBL" id="ADI14266.1"/>
    </source>
</evidence>
<evidence type="ECO:0000256" key="7">
    <source>
        <dbReference type="ARBA" id="ARBA00023136"/>
    </source>
</evidence>
<sequence>MSRPDAPPLPREGRGHVPLWRRLPSELLLLALLAVAVIIMSRLSPAFLTVRNFAEVFRFSTEIGLISLGMTLVILTAGIDLSVGSILGLCAILLGFTFSLGLNVWLAFALALLAGALLGLLNGLIITRVGIPPLIVTLATLAIYRGLALGISQARSFGAFPEGFLALGRAYLGPVPLQALVLFGVAAGVWFLLARTTFGRMVYAIGNNVTAARFSGVPVGRVLLGVYTLSGLLAGLAGGVFVARISSARADAGIGYELDAITAVILGGTAITGGTGGVGGTVLGLLLVAVVRNGLTLAFVPTEIQNIVVGAILLFAVLVSQLARWGASRA</sequence>
<dbReference type="Pfam" id="PF02653">
    <property type="entry name" value="BPD_transp_2"/>
    <property type="match status" value="1"/>
</dbReference>
<keyword evidence="7 9" id="KW-0472">Membrane</keyword>
<feature type="transmembrane region" description="Helical" evidence="9">
    <location>
        <begin position="133"/>
        <end position="151"/>
    </location>
</feature>
<dbReference type="RefSeq" id="WP_013177637.1">
    <property type="nucleotide sequence ID" value="NC_014221.1"/>
</dbReference>
<feature type="transmembrane region" description="Helical" evidence="9">
    <location>
        <begin position="27"/>
        <end position="50"/>
    </location>
</feature>